<keyword evidence="3 7" id="KW-0732">Signal</keyword>
<dbReference type="Gene3D" id="3.40.50.1980">
    <property type="entry name" value="Nitrogenase molybdenum iron protein domain"/>
    <property type="match status" value="2"/>
</dbReference>
<dbReference type="PRINTS" id="PR00691">
    <property type="entry name" value="ADHESINB"/>
</dbReference>
<dbReference type="InterPro" id="IPR050492">
    <property type="entry name" value="Bact_metal-bind_prot9"/>
</dbReference>
<evidence type="ECO:0000256" key="2">
    <source>
        <dbReference type="ARBA" id="ARBA00022448"/>
    </source>
</evidence>
<feature type="signal peptide" evidence="7">
    <location>
        <begin position="1"/>
        <end position="21"/>
    </location>
</feature>
<dbReference type="InterPro" id="IPR006129">
    <property type="entry name" value="AdhesinB"/>
</dbReference>
<evidence type="ECO:0000313" key="8">
    <source>
        <dbReference type="EMBL" id="PKG21730.1"/>
    </source>
</evidence>
<evidence type="ECO:0000256" key="7">
    <source>
        <dbReference type="SAM" id="SignalP"/>
    </source>
</evidence>
<comment type="caution">
    <text evidence="8">The sequence shown here is derived from an EMBL/GenBank/DDBJ whole genome shotgun (WGS) entry which is preliminary data.</text>
</comment>
<dbReference type="RefSeq" id="WP_101179205.1">
    <property type="nucleotide sequence ID" value="NZ_PISE01000064.1"/>
</dbReference>
<keyword evidence="9" id="KW-1185">Reference proteome</keyword>
<dbReference type="InterPro" id="IPR006127">
    <property type="entry name" value="ZnuA-like"/>
</dbReference>
<dbReference type="PANTHER" id="PTHR42953:SF3">
    <property type="entry name" value="HIGH-AFFINITY ZINC UPTAKE SYSTEM PROTEIN ZNUA"/>
    <property type="match status" value="1"/>
</dbReference>
<evidence type="ECO:0000256" key="6">
    <source>
        <dbReference type="SAM" id="MobiDB-lite"/>
    </source>
</evidence>
<dbReference type="PROSITE" id="PS51257">
    <property type="entry name" value="PROKAR_LIPOPROTEIN"/>
    <property type="match status" value="1"/>
</dbReference>
<evidence type="ECO:0000256" key="3">
    <source>
        <dbReference type="ARBA" id="ARBA00022729"/>
    </source>
</evidence>
<feature type="compositionally biased region" description="Basic and acidic residues" evidence="6">
    <location>
        <begin position="136"/>
        <end position="153"/>
    </location>
</feature>
<dbReference type="EMBL" id="PISE01000064">
    <property type="protein sequence ID" value="PKG21730.1"/>
    <property type="molecule type" value="Genomic_DNA"/>
</dbReference>
<dbReference type="PANTHER" id="PTHR42953">
    <property type="entry name" value="HIGH-AFFINITY ZINC UPTAKE SYSTEM PROTEIN ZNUA-RELATED"/>
    <property type="match status" value="1"/>
</dbReference>
<evidence type="ECO:0000256" key="4">
    <source>
        <dbReference type="RuleBase" id="RU003512"/>
    </source>
</evidence>
<reference evidence="8 9" key="1">
    <citation type="journal article" date="2003" name="Int. J. Syst. Evol. Microbiol.">
        <title>Bacillus nealsonii sp. nov., isolated from a spacecraft-assembly facility, whose spores are gamma-radiation resistant.</title>
        <authorList>
            <person name="Venkateswaran K."/>
            <person name="Kempf M."/>
            <person name="Chen F."/>
            <person name="Satomi M."/>
            <person name="Nicholson W."/>
            <person name="Kern R."/>
        </authorList>
    </citation>
    <scope>NUCLEOTIDE SEQUENCE [LARGE SCALE GENOMIC DNA]</scope>
    <source>
        <strain evidence="8 9">FO-92</strain>
    </source>
</reference>
<dbReference type="Pfam" id="PF01297">
    <property type="entry name" value="ZnuA"/>
    <property type="match status" value="1"/>
</dbReference>
<evidence type="ECO:0000256" key="1">
    <source>
        <dbReference type="ARBA" id="ARBA00011028"/>
    </source>
</evidence>
<dbReference type="OrthoDB" id="9810636at2"/>
<dbReference type="SUPFAM" id="SSF53807">
    <property type="entry name" value="Helical backbone' metal receptor"/>
    <property type="match status" value="1"/>
</dbReference>
<dbReference type="AlphaFoldDB" id="A0A2N0YWV1"/>
<evidence type="ECO:0000256" key="5">
    <source>
        <dbReference type="SAM" id="Coils"/>
    </source>
</evidence>
<protein>
    <submittedName>
        <fullName evidence="8">Zinc ABC transporter substrate-binding protein</fullName>
    </submittedName>
</protein>
<feature type="chain" id="PRO_5038903404" evidence="7">
    <location>
        <begin position="22"/>
        <end position="325"/>
    </location>
</feature>
<feature type="coiled-coil region" evidence="5">
    <location>
        <begin position="184"/>
        <end position="211"/>
    </location>
</feature>
<gene>
    <name evidence="8" type="ORF">CWS01_20745</name>
</gene>
<evidence type="ECO:0000313" key="9">
    <source>
        <dbReference type="Proteomes" id="UP000233375"/>
    </source>
</evidence>
<dbReference type="GO" id="GO:0046872">
    <property type="term" value="F:metal ion binding"/>
    <property type="evidence" value="ECO:0007669"/>
    <property type="project" value="InterPro"/>
</dbReference>
<keyword evidence="5" id="KW-0175">Coiled coil</keyword>
<dbReference type="CDD" id="cd01017">
    <property type="entry name" value="AdcA"/>
    <property type="match status" value="1"/>
</dbReference>
<dbReference type="InterPro" id="IPR006128">
    <property type="entry name" value="Lipoprotein_PsaA-like"/>
</dbReference>
<dbReference type="Proteomes" id="UP000233375">
    <property type="component" value="Unassembled WGS sequence"/>
</dbReference>
<name>A0A2N0YWV1_9BACI</name>
<comment type="similarity">
    <text evidence="1 4">Belongs to the bacterial solute-binding protein 9 family.</text>
</comment>
<sequence length="325" mass="36830">MRKSNRLKTLLIGAAAIILLAGCGNKKSVSNSNENKEKSKTEKIKIVTTFYPMYEFTKQIAGDAADVELLIPSTMEPHDWEPTPKDMGNIQNASLFIYNSEYMETWAADIKKSVRDSKVKFIEASKGITLEEGEEEHEHEHEEENHEHEHTHAKDPHVWLSPVLAQKEVATITDALINADPSYKEVYEKNSEAYIEDLKELDNKYRTALQNVTKKELITQHAAFHYLTNEYGMAQVPIAGLSPDEEPSAQKLAELQKFAKEHNVKVIYFEELASPKIAKTLALEIGAKTEVLSTLEGISEEDQKKGMDYISVMENNLEKLVEHQK</sequence>
<dbReference type="GO" id="GO:0030001">
    <property type="term" value="P:metal ion transport"/>
    <property type="evidence" value="ECO:0007669"/>
    <property type="project" value="InterPro"/>
</dbReference>
<dbReference type="PRINTS" id="PR00690">
    <property type="entry name" value="ADHESNFAMILY"/>
</dbReference>
<dbReference type="GO" id="GO:0007155">
    <property type="term" value="P:cell adhesion"/>
    <property type="evidence" value="ECO:0007669"/>
    <property type="project" value="InterPro"/>
</dbReference>
<feature type="region of interest" description="Disordered" evidence="6">
    <location>
        <begin position="128"/>
        <end position="153"/>
    </location>
</feature>
<proteinExistence type="inferred from homology"/>
<organism evidence="8 9">
    <name type="scientific">Niallia nealsonii</name>
    <dbReference type="NCBI Taxonomy" id="115979"/>
    <lineage>
        <taxon>Bacteria</taxon>
        <taxon>Bacillati</taxon>
        <taxon>Bacillota</taxon>
        <taxon>Bacilli</taxon>
        <taxon>Bacillales</taxon>
        <taxon>Bacillaceae</taxon>
        <taxon>Niallia</taxon>
    </lineage>
</organism>
<accession>A0A2N0YWV1</accession>
<keyword evidence="2 4" id="KW-0813">Transport</keyword>